<dbReference type="InterPro" id="IPR043129">
    <property type="entry name" value="ATPase_NBD"/>
</dbReference>
<dbReference type="AlphaFoldDB" id="A0A4R6FRQ9"/>
<gene>
    <name evidence="1" type="ORF">EV664_10397</name>
</gene>
<dbReference type="InterPro" id="IPR000600">
    <property type="entry name" value="ROK"/>
</dbReference>
<accession>A0A4R6FRQ9</accession>
<dbReference type="PANTHER" id="PTHR18964">
    <property type="entry name" value="ROK (REPRESSOR, ORF, KINASE) FAMILY"/>
    <property type="match status" value="1"/>
</dbReference>
<dbReference type="PANTHER" id="PTHR18964:SF174">
    <property type="entry name" value="D-ALLOSE KINASE-RELATED"/>
    <property type="match status" value="1"/>
</dbReference>
<protein>
    <submittedName>
        <fullName evidence="1">N-acetylglucosamine kinase</fullName>
    </submittedName>
</protein>
<dbReference type="EMBL" id="SNWD01000003">
    <property type="protein sequence ID" value="TDN84456.1"/>
    <property type="molecule type" value="Genomic_DNA"/>
</dbReference>
<keyword evidence="2" id="KW-1185">Reference proteome</keyword>
<dbReference type="GO" id="GO:0004396">
    <property type="term" value="F:hexokinase activity"/>
    <property type="evidence" value="ECO:0007669"/>
    <property type="project" value="TreeGrafter"/>
</dbReference>
<keyword evidence="1" id="KW-0418">Kinase</keyword>
<evidence type="ECO:0000313" key="1">
    <source>
        <dbReference type="EMBL" id="TDN84456.1"/>
    </source>
</evidence>
<dbReference type="Pfam" id="PF00480">
    <property type="entry name" value="ROK"/>
    <property type="match status" value="1"/>
</dbReference>
<name>A0A4R6FRQ9_9SPHN</name>
<organism evidence="1 2">
    <name type="scientific">Stakelama pacifica</name>
    <dbReference type="NCBI Taxonomy" id="517720"/>
    <lineage>
        <taxon>Bacteria</taxon>
        <taxon>Pseudomonadati</taxon>
        <taxon>Pseudomonadota</taxon>
        <taxon>Alphaproteobacteria</taxon>
        <taxon>Sphingomonadales</taxon>
        <taxon>Sphingomonadaceae</taxon>
        <taxon>Stakelama</taxon>
    </lineage>
</organism>
<dbReference type="Gene3D" id="3.30.420.40">
    <property type="match status" value="2"/>
</dbReference>
<dbReference type="InterPro" id="IPR049874">
    <property type="entry name" value="ROK_cs"/>
</dbReference>
<dbReference type="PROSITE" id="PS01125">
    <property type="entry name" value="ROK"/>
    <property type="match status" value="1"/>
</dbReference>
<dbReference type="Proteomes" id="UP000295493">
    <property type="component" value="Unassembled WGS sequence"/>
</dbReference>
<reference evidence="1 2" key="1">
    <citation type="submission" date="2019-03" db="EMBL/GenBank/DDBJ databases">
        <title>Genomic Encyclopedia of Type Strains, Phase IV (KMG-IV): sequencing the most valuable type-strain genomes for metagenomic binning, comparative biology and taxonomic classification.</title>
        <authorList>
            <person name="Goeker M."/>
        </authorList>
    </citation>
    <scope>NUCLEOTIDE SEQUENCE [LARGE SCALE GENOMIC DNA]</scope>
    <source>
        <strain evidence="1 2">DSM 25059</strain>
    </source>
</reference>
<dbReference type="OrthoDB" id="9810372at2"/>
<sequence length="316" mass="32989">MRQLGIDLGGTKIEAAVLDRAGDFLTRIRIPNPGTYEATIRDLCDLVARAEAEAGPCASVGIGIPGSIDPRSRTMRNANATFLNGRTFREDFSEALGRPVRAANDANCLALSEALDGAAAGAACVFAIIIGTGVGGGLIVDGRIVEGGNGISGEWGHIPLPWMPADEYPGPDCWCGRKGCIETMVSGTGFQNAYEGMTGKALAGADIIAAARRGEAAAEAVLNGYIDRLARALAMLVDIVDPDVFVLGGGMSNVTELYEKLPALIRPHVFGGQWNGRIVPAKWGDSSGVRGAARLWSDSEVMSDTSSPRPASASRM</sequence>
<comment type="caution">
    <text evidence="1">The sequence shown here is derived from an EMBL/GenBank/DDBJ whole genome shotgun (WGS) entry which is preliminary data.</text>
</comment>
<proteinExistence type="predicted"/>
<dbReference type="RefSeq" id="WP_133494853.1">
    <property type="nucleotide sequence ID" value="NZ_BMLU01000003.1"/>
</dbReference>
<evidence type="ECO:0000313" key="2">
    <source>
        <dbReference type="Proteomes" id="UP000295493"/>
    </source>
</evidence>
<keyword evidence="1" id="KW-0808">Transferase</keyword>
<dbReference type="SUPFAM" id="SSF53067">
    <property type="entry name" value="Actin-like ATPase domain"/>
    <property type="match status" value="1"/>
</dbReference>